<organism evidence="7 8">
    <name type="scientific">Lacrimispora amygdalina</name>
    <dbReference type="NCBI Taxonomy" id="253257"/>
    <lineage>
        <taxon>Bacteria</taxon>
        <taxon>Bacillati</taxon>
        <taxon>Bacillota</taxon>
        <taxon>Clostridia</taxon>
        <taxon>Lachnospirales</taxon>
        <taxon>Lachnospiraceae</taxon>
        <taxon>Lacrimispora</taxon>
    </lineage>
</organism>
<comment type="cofactor">
    <cofactor evidence="1">
        <name>Zn(2+)</name>
        <dbReference type="ChEBI" id="CHEBI:29105"/>
    </cofactor>
</comment>
<evidence type="ECO:0000256" key="5">
    <source>
        <dbReference type="ARBA" id="ARBA00022833"/>
    </source>
</evidence>
<dbReference type="EMBL" id="QOHO01000012">
    <property type="protein sequence ID" value="RFZ80275.1"/>
    <property type="molecule type" value="Genomic_DNA"/>
</dbReference>
<dbReference type="Gene3D" id="3.60.15.10">
    <property type="entry name" value="Ribonuclease Z/Hydroxyacylglutathione hydrolase-like"/>
    <property type="match status" value="1"/>
</dbReference>
<dbReference type="PANTHER" id="PTHR42978:SF2">
    <property type="entry name" value="102 KBASES UNSTABLE REGION: FROM 1 TO 119443"/>
    <property type="match status" value="1"/>
</dbReference>
<dbReference type="Proteomes" id="UP000260680">
    <property type="component" value="Unassembled WGS sequence"/>
</dbReference>
<evidence type="ECO:0000313" key="8">
    <source>
        <dbReference type="Proteomes" id="UP000260680"/>
    </source>
</evidence>
<keyword evidence="4" id="KW-0378">Hydrolase</keyword>
<gene>
    <name evidence="7" type="ORF">DS742_03215</name>
</gene>
<reference evidence="7 8" key="1">
    <citation type="submission" date="2018-07" db="EMBL/GenBank/DDBJ databases">
        <title>New species, Clostridium PI-S10-A1B.</title>
        <authorList>
            <person name="Krishna G."/>
            <person name="Summeta K."/>
            <person name="Shikha S."/>
            <person name="Prabhu P.B."/>
            <person name="Suresh K."/>
        </authorList>
    </citation>
    <scope>NUCLEOTIDE SEQUENCE [LARGE SCALE GENOMIC DNA]</scope>
    <source>
        <strain evidence="7 8">PI-S10-A1B</strain>
    </source>
</reference>
<dbReference type="InterPro" id="IPR051013">
    <property type="entry name" value="MBL_superfamily_lactonases"/>
</dbReference>
<accession>A0A3E2NH27</accession>
<evidence type="ECO:0000313" key="7">
    <source>
        <dbReference type="EMBL" id="RFZ80275.1"/>
    </source>
</evidence>
<sequence length="281" mass="32616">MNWNINRFIPLRKVLKSMQNGIESKITSIKFYNCGYCMNDLKRMYKEIKKHKKVIFRARVMLIDHKTYGKILVDTGYSHRIYENGLTSKLYHLINPTYYTKKDHILYQLRKDGIKPGDLSMIILTHLHPDHIGGLHDIKNTLIIMSDKCRKKITGARYKELVFPNQIGKCMENQIMSVSVNNKSPLKGFKGKDLFGDGSVWLMELEGHAYGQIGIYIPEKKLFYVADAVWGTDFLKYRLRMIPRLIQNDYMAYVQTVKKLTALKGVSIISAHGEEVYNDAQ</sequence>
<proteinExistence type="inferred from homology"/>
<feature type="domain" description="Metallo-beta-lactamase" evidence="6">
    <location>
        <begin position="57"/>
        <end position="272"/>
    </location>
</feature>
<comment type="caution">
    <text evidence="7">The sequence shown here is derived from an EMBL/GenBank/DDBJ whole genome shotgun (WGS) entry which is preliminary data.</text>
</comment>
<dbReference type="GO" id="GO:0046872">
    <property type="term" value="F:metal ion binding"/>
    <property type="evidence" value="ECO:0007669"/>
    <property type="project" value="UniProtKB-KW"/>
</dbReference>
<evidence type="ECO:0000256" key="3">
    <source>
        <dbReference type="ARBA" id="ARBA00022723"/>
    </source>
</evidence>
<evidence type="ECO:0000256" key="2">
    <source>
        <dbReference type="ARBA" id="ARBA00007749"/>
    </source>
</evidence>
<dbReference type="OrthoDB" id="9761531at2"/>
<dbReference type="InterPro" id="IPR036866">
    <property type="entry name" value="RibonucZ/Hydroxyglut_hydro"/>
</dbReference>
<dbReference type="Pfam" id="PF00753">
    <property type="entry name" value="Lactamase_B"/>
    <property type="match status" value="1"/>
</dbReference>
<keyword evidence="5" id="KW-0862">Zinc</keyword>
<keyword evidence="3" id="KW-0479">Metal-binding</keyword>
<dbReference type="AlphaFoldDB" id="A0A3E2NH27"/>
<dbReference type="SMART" id="SM00849">
    <property type="entry name" value="Lactamase_B"/>
    <property type="match status" value="1"/>
</dbReference>
<protein>
    <submittedName>
        <fullName evidence="7">MBL fold metallo-hydrolase</fullName>
    </submittedName>
</protein>
<evidence type="ECO:0000256" key="1">
    <source>
        <dbReference type="ARBA" id="ARBA00001947"/>
    </source>
</evidence>
<evidence type="ECO:0000259" key="6">
    <source>
        <dbReference type="SMART" id="SM00849"/>
    </source>
</evidence>
<dbReference type="SUPFAM" id="SSF56281">
    <property type="entry name" value="Metallo-hydrolase/oxidoreductase"/>
    <property type="match status" value="1"/>
</dbReference>
<dbReference type="PANTHER" id="PTHR42978">
    <property type="entry name" value="QUORUM-QUENCHING LACTONASE YTNP-RELATED-RELATED"/>
    <property type="match status" value="1"/>
</dbReference>
<name>A0A3E2NH27_9FIRM</name>
<dbReference type="InterPro" id="IPR001279">
    <property type="entry name" value="Metallo-B-lactamas"/>
</dbReference>
<dbReference type="GO" id="GO:0016787">
    <property type="term" value="F:hydrolase activity"/>
    <property type="evidence" value="ECO:0007669"/>
    <property type="project" value="UniProtKB-KW"/>
</dbReference>
<evidence type="ECO:0000256" key="4">
    <source>
        <dbReference type="ARBA" id="ARBA00022801"/>
    </source>
</evidence>
<comment type="similarity">
    <text evidence="2">Belongs to the metallo-beta-lactamase superfamily.</text>
</comment>